<dbReference type="AlphaFoldDB" id="A0A2A2LPK0"/>
<name>A0A2A2LPK0_9BILA</name>
<feature type="domain" description="EGF-like" evidence="1">
    <location>
        <begin position="389"/>
        <end position="425"/>
    </location>
</feature>
<dbReference type="InterPro" id="IPR006150">
    <property type="entry name" value="Cys_repeat_1"/>
</dbReference>
<reference evidence="2 3" key="1">
    <citation type="journal article" date="2017" name="Curr. Biol.">
        <title>Genome architecture and evolution of a unichromosomal asexual nematode.</title>
        <authorList>
            <person name="Fradin H."/>
            <person name="Zegar C."/>
            <person name="Gutwein M."/>
            <person name="Lucas J."/>
            <person name="Kovtun M."/>
            <person name="Corcoran D."/>
            <person name="Baugh L.R."/>
            <person name="Kiontke K."/>
            <person name="Gunsalus K."/>
            <person name="Fitch D.H."/>
            <person name="Piano F."/>
        </authorList>
    </citation>
    <scope>NUCLEOTIDE SEQUENCE [LARGE SCALE GENOMIC DNA]</scope>
    <source>
        <strain evidence="2">PF1309</strain>
    </source>
</reference>
<evidence type="ECO:0000313" key="2">
    <source>
        <dbReference type="EMBL" id="PAV88156.1"/>
    </source>
</evidence>
<proteinExistence type="predicted"/>
<dbReference type="STRING" id="2018661.A0A2A2LPK0"/>
<feature type="domain" description="EGF-like" evidence="1">
    <location>
        <begin position="316"/>
        <end position="358"/>
    </location>
</feature>
<sequence>MYYGGMGGCTGGGLLGSILGIAGGNYGGYGYGGMMGRCGPGSIFHHWVCCDYNPYDCCVQLEVWVVFKKGRVSSQQSLCPPGLFQLTNSNGQTATCTPQIPCSCEQIKPGSLCQYSSSVSSYICCAATANQCGNNSPLVSANGQFVSCNVGSNTCGNGYTCMQGICCSNGISAACGGGNNNGTNQQCLTGQAMVNGVCQYQAKVGSHCQQGTTQCVQGATCMNNICQCTGNTIESNGQCVQNNGVSCAVGTVSSNGMCYPLSAPGKSCTSSIQCLDTSTCNGNTCQCPSNKNMVYGYCLPYTGGPCQQAQTLINNQCQYFSVVGEPCIANQQCVGGSTCQTNTCRCPQGFAALYGYCVSQNGGGDNGNCNSNQVYYNGQCYTKVGLGYACNANVPGMCTNNGICTGGFCQCPNGYYYQYSSQWCIPNGSTNPCPQNQIWTGSQCTCPQNQVMINGQCMNTVPFGGSCMNTQQCQSGIQCINGACNCPSGTNFNGQTCVNNGGGGTNCASYQVLVNNQCLMRVSIGQQCQNQMQCIQNAQCNSVCQCMSPSSYNGQSCTQTPITCNSNSVYVQSMNQCMQLSQLNQFCNTNEQCMGFSQCVGGTCQCTNGAQNNQGVCVNSNGGGGTNCASYQVLVNNQCLMRVSIGQQCQNQMQCIQNAQCNSVCQCMSPSSYNGQSCTQTPITCNSNSVYVQSTNQCMQLSQLSQFCNTNEQCMGFSQCVGGTCQCTNGAQNNQGVCVNSNGGGGTNCASYQVLVNNQCMTKVSIGQQCQNQMQCPRNYVQSMNQCMQLSQLNQFCSVNEQCMGFSQCVGGTCQCTNGAQNNQGTCTSQSGTNPNPGQQYQCPSGTLIQQNNNAIFCGIGQSTCPSGSVCFFLQQQSASVCCLNQNGGSNNQIPQNAVCATSGNVPVMNNGSPQSCFAGCPANARCEATPTATNTFICCQSNNSGK</sequence>
<dbReference type="InterPro" id="IPR006149">
    <property type="entry name" value="EB_dom"/>
</dbReference>
<dbReference type="Pfam" id="PF01683">
    <property type="entry name" value="EB"/>
    <property type="match status" value="10"/>
</dbReference>
<dbReference type="InterPro" id="IPR028150">
    <property type="entry name" value="Lustrin_cystein"/>
</dbReference>
<keyword evidence="3" id="KW-1185">Reference proteome</keyword>
<dbReference type="OrthoDB" id="5874482at2759"/>
<protein>
    <recommendedName>
        <fullName evidence="1">EGF-like domain-containing protein</fullName>
    </recommendedName>
</protein>
<dbReference type="Proteomes" id="UP000218231">
    <property type="component" value="Unassembled WGS sequence"/>
</dbReference>
<accession>A0A2A2LPK0</accession>
<dbReference type="EMBL" id="LIAE01006533">
    <property type="protein sequence ID" value="PAV88156.1"/>
    <property type="molecule type" value="Genomic_DNA"/>
</dbReference>
<evidence type="ECO:0000259" key="1">
    <source>
        <dbReference type="SMART" id="SM00181"/>
    </source>
</evidence>
<dbReference type="Pfam" id="PF10853">
    <property type="entry name" value="DUF2650"/>
    <property type="match status" value="1"/>
</dbReference>
<feature type="domain" description="EGF-like" evidence="1">
    <location>
        <begin position="796"/>
        <end position="828"/>
    </location>
</feature>
<dbReference type="Pfam" id="PF14625">
    <property type="entry name" value="Lustrin_cystein"/>
    <property type="match status" value="2"/>
</dbReference>
<dbReference type="PANTHER" id="PTHR37157">
    <property type="entry name" value="PRION-LIKE-(Q/N-RICH) DOMAIN-BEARING PROTEIN 25"/>
    <property type="match status" value="1"/>
</dbReference>
<dbReference type="SMART" id="SM00181">
    <property type="entry name" value="EGF"/>
    <property type="match status" value="4"/>
</dbReference>
<feature type="domain" description="EGF-like" evidence="1">
    <location>
        <begin position="466"/>
        <end position="498"/>
    </location>
</feature>
<dbReference type="InterPro" id="IPR022559">
    <property type="entry name" value="SUP-1-like"/>
</dbReference>
<evidence type="ECO:0000313" key="3">
    <source>
        <dbReference type="Proteomes" id="UP000218231"/>
    </source>
</evidence>
<dbReference type="PANTHER" id="PTHR37157:SF2">
    <property type="entry name" value="EB DOMAIN-CONTAINING PROTEIN-RELATED"/>
    <property type="match status" value="1"/>
</dbReference>
<dbReference type="SMART" id="SM00289">
    <property type="entry name" value="WR1"/>
    <property type="match status" value="9"/>
</dbReference>
<gene>
    <name evidence="2" type="ORF">WR25_17766</name>
</gene>
<dbReference type="InterPro" id="IPR000742">
    <property type="entry name" value="EGF"/>
</dbReference>
<organism evidence="2 3">
    <name type="scientific">Diploscapter pachys</name>
    <dbReference type="NCBI Taxonomy" id="2018661"/>
    <lineage>
        <taxon>Eukaryota</taxon>
        <taxon>Metazoa</taxon>
        <taxon>Ecdysozoa</taxon>
        <taxon>Nematoda</taxon>
        <taxon>Chromadorea</taxon>
        <taxon>Rhabditida</taxon>
        <taxon>Rhabditina</taxon>
        <taxon>Rhabditomorpha</taxon>
        <taxon>Rhabditoidea</taxon>
        <taxon>Rhabditidae</taxon>
        <taxon>Diploscapter</taxon>
    </lineage>
</organism>
<comment type="caution">
    <text evidence="2">The sequence shown here is derived from an EMBL/GenBank/DDBJ whole genome shotgun (WGS) entry which is preliminary data.</text>
</comment>